<dbReference type="Gene3D" id="1.25.10.10">
    <property type="entry name" value="Leucine-rich Repeat Variant"/>
    <property type="match status" value="1"/>
</dbReference>
<evidence type="ECO:0000256" key="1">
    <source>
        <dbReference type="SAM" id="MobiDB-lite"/>
    </source>
</evidence>
<reference evidence="5" key="1">
    <citation type="journal article" date="2023" name="Commun. Biol.">
        <title>Genome analysis of Parmales, the sister group of diatoms, reveals the evolutionary specialization of diatoms from phago-mixotrophs to photoautotrophs.</title>
        <authorList>
            <person name="Ban H."/>
            <person name="Sato S."/>
            <person name="Yoshikawa S."/>
            <person name="Yamada K."/>
            <person name="Nakamura Y."/>
            <person name="Ichinomiya M."/>
            <person name="Sato N."/>
            <person name="Blanc-Mathieu R."/>
            <person name="Endo H."/>
            <person name="Kuwata A."/>
            <person name="Ogata H."/>
        </authorList>
    </citation>
    <scope>NUCLEOTIDE SEQUENCE [LARGE SCALE GENOMIC DNA]</scope>
</reference>
<dbReference type="Gene3D" id="3.40.960.10">
    <property type="entry name" value="VSR Endonuclease"/>
    <property type="match status" value="1"/>
</dbReference>
<dbReference type="EMBL" id="BRYA01000327">
    <property type="protein sequence ID" value="GMI47068.1"/>
    <property type="molecule type" value="Genomic_DNA"/>
</dbReference>
<dbReference type="PANTHER" id="PTHR21228:SF40">
    <property type="entry name" value="LD45607P"/>
    <property type="match status" value="1"/>
</dbReference>
<dbReference type="Pfam" id="PF08373">
    <property type="entry name" value="RAP"/>
    <property type="match status" value="1"/>
</dbReference>
<evidence type="ECO:0000313" key="5">
    <source>
        <dbReference type="Proteomes" id="UP001165065"/>
    </source>
</evidence>
<dbReference type="Pfam" id="PF26188">
    <property type="entry name" value="RESC6"/>
    <property type="match status" value="1"/>
</dbReference>
<feature type="compositionally biased region" description="Basic and acidic residues" evidence="1">
    <location>
        <begin position="63"/>
        <end position="84"/>
    </location>
</feature>
<evidence type="ECO:0000313" key="4">
    <source>
        <dbReference type="EMBL" id="GMI47068.1"/>
    </source>
</evidence>
<protein>
    <recommendedName>
        <fullName evidence="3">RAP domain-containing protein</fullName>
    </recommendedName>
</protein>
<evidence type="ECO:0000259" key="3">
    <source>
        <dbReference type="PROSITE" id="PS51286"/>
    </source>
</evidence>
<keyword evidence="2" id="KW-0732">Signal</keyword>
<dbReference type="SUPFAM" id="SSF48371">
    <property type="entry name" value="ARM repeat"/>
    <property type="match status" value="1"/>
</dbReference>
<dbReference type="InterPro" id="IPR013584">
    <property type="entry name" value="RAP"/>
</dbReference>
<evidence type="ECO:0000256" key="2">
    <source>
        <dbReference type="SAM" id="SignalP"/>
    </source>
</evidence>
<dbReference type="InterPro" id="IPR011989">
    <property type="entry name" value="ARM-like"/>
</dbReference>
<dbReference type="PROSITE" id="PS51286">
    <property type="entry name" value="RAP"/>
    <property type="match status" value="1"/>
</dbReference>
<accession>A0A9W7LEI3</accession>
<comment type="caution">
    <text evidence="4">The sequence shown here is derived from an EMBL/GenBank/DDBJ whole genome shotgun (WGS) entry which is preliminary data.</text>
</comment>
<dbReference type="Proteomes" id="UP001165065">
    <property type="component" value="Unassembled WGS sequence"/>
</dbReference>
<organism evidence="4 5">
    <name type="scientific">Triparma columacea</name>
    <dbReference type="NCBI Taxonomy" id="722753"/>
    <lineage>
        <taxon>Eukaryota</taxon>
        <taxon>Sar</taxon>
        <taxon>Stramenopiles</taxon>
        <taxon>Ochrophyta</taxon>
        <taxon>Bolidophyceae</taxon>
        <taxon>Parmales</taxon>
        <taxon>Triparmaceae</taxon>
        <taxon>Triparma</taxon>
    </lineage>
</organism>
<dbReference type="PANTHER" id="PTHR21228">
    <property type="entry name" value="FAST LEU-RICH DOMAIN-CONTAINING"/>
    <property type="match status" value="1"/>
</dbReference>
<dbReference type="SMART" id="SM00952">
    <property type="entry name" value="RAP"/>
    <property type="match status" value="1"/>
</dbReference>
<dbReference type="OrthoDB" id="2019031at2759"/>
<dbReference type="InterPro" id="IPR016024">
    <property type="entry name" value="ARM-type_fold"/>
</dbReference>
<dbReference type="GO" id="GO:0005759">
    <property type="term" value="C:mitochondrial matrix"/>
    <property type="evidence" value="ECO:0007669"/>
    <property type="project" value="TreeGrafter"/>
</dbReference>
<name>A0A9W7LEI3_9STRA</name>
<keyword evidence="5" id="KW-1185">Reference proteome</keyword>
<sequence>MKCLAVLLMLGLLVTTSAFTFPPIIQALTRMGSSRGKGLLSLSEEPAKLHQAEMEVSDTTLSDGRKALSRVTKEPLSRHDTSRSKAIEQNKRIMEFGIRRDWRGLLQYADEKRNEFNNVNWATMWSKLRGMRREAMVIKNDKVFNRVREDFERRIEDDGMGWLGVHGVANVVHAYAVMGIRGSAFVEAVESEDVVTKIMSEGKPQAIANTIWAMARMGHKAPTLAKAIDSEDVVKYLMREGKPQEIANIIWAMARLGHKAPNLARAIESKEVVTKLMREGKPQEIANIIWAMATLGHEAPTLARDIESKEVVRKLMREGKPQAIANIIWAMARLGHEAPNLARAIESEDVVKYLMREGKPQEIANIIWAMATLGHEAPTLARAIESEKVVTYLMSEGKPQEIANIIWAMATLGHEAPTLARAIESDEVVTKLLRKGNSQNIANTIWAMSKLKYDCPRLVHALAGSDWEIMGSCTDQEISNTALGLADLGYFDKRIFERIGKHVNVVIGGSHQDICNTLWAFSISGLIAKHEETVGILWDEAMKRPLTEFKSKDWTQLEIARLFARSEGVHLEVVDNDGRGGNRSEMMERAANENVTNKPATRFERDIANDLKRFGFSGFETEVTPFDNREGGNLLKIDIAWKKEKVALELDGPFHFLSPSNERDGTTKAKKRLLKSLGWKVLNFSYLQNMKYGKLSDENKKKLLVGWLKKLV</sequence>
<feature type="signal peptide" evidence="2">
    <location>
        <begin position="1"/>
        <end position="18"/>
    </location>
</feature>
<proteinExistence type="predicted"/>
<dbReference type="InterPro" id="IPR050870">
    <property type="entry name" value="FAST_kinase"/>
</dbReference>
<dbReference type="GO" id="GO:0000963">
    <property type="term" value="P:mitochondrial RNA processing"/>
    <property type="evidence" value="ECO:0007669"/>
    <property type="project" value="TreeGrafter"/>
</dbReference>
<feature type="domain" description="RAP" evidence="3">
    <location>
        <begin position="646"/>
        <end position="706"/>
    </location>
</feature>
<dbReference type="GO" id="GO:0044528">
    <property type="term" value="P:regulation of mitochondrial mRNA stability"/>
    <property type="evidence" value="ECO:0007669"/>
    <property type="project" value="TreeGrafter"/>
</dbReference>
<feature type="region of interest" description="Disordered" evidence="1">
    <location>
        <begin position="52"/>
        <end position="84"/>
    </location>
</feature>
<dbReference type="InterPro" id="IPR058917">
    <property type="entry name" value="RESC6_dom"/>
</dbReference>
<dbReference type="GO" id="GO:0035770">
    <property type="term" value="C:ribonucleoprotein granule"/>
    <property type="evidence" value="ECO:0007669"/>
    <property type="project" value="TreeGrafter"/>
</dbReference>
<dbReference type="GO" id="GO:0003723">
    <property type="term" value="F:RNA binding"/>
    <property type="evidence" value="ECO:0007669"/>
    <property type="project" value="TreeGrafter"/>
</dbReference>
<dbReference type="AlphaFoldDB" id="A0A9W7LEI3"/>
<gene>
    <name evidence="4" type="ORF">TrCOL_g3494</name>
</gene>
<feature type="chain" id="PRO_5040959205" description="RAP domain-containing protein" evidence="2">
    <location>
        <begin position="19"/>
        <end position="712"/>
    </location>
</feature>